<keyword evidence="8" id="KW-0234">DNA repair</keyword>
<dbReference type="Pfam" id="PF17144">
    <property type="entry name" value="Ribosomal_L5e"/>
    <property type="match status" value="1"/>
</dbReference>
<evidence type="ECO:0000256" key="1">
    <source>
        <dbReference type="ARBA" id="ARBA00004123"/>
    </source>
</evidence>
<protein>
    <submittedName>
        <fullName evidence="16">Uncharacterized protein</fullName>
    </submittedName>
</protein>
<comment type="subunit">
    <text evidence="4">Component of the large ribosomal subunit (LSU).</text>
</comment>
<evidence type="ECO:0000256" key="2">
    <source>
        <dbReference type="ARBA" id="ARBA00004496"/>
    </source>
</evidence>
<evidence type="ECO:0000256" key="11">
    <source>
        <dbReference type="SAM" id="Coils"/>
    </source>
</evidence>
<dbReference type="PRINTS" id="PR00058">
    <property type="entry name" value="RIBOSOMALL5"/>
</dbReference>
<evidence type="ECO:0000256" key="7">
    <source>
        <dbReference type="ARBA" id="ARBA00022980"/>
    </source>
</evidence>
<comment type="subcellular location">
    <subcellularLocation>
        <location evidence="2">Cytoplasm</location>
    </subcellularLocation>
    <subcellularLocation>
        <location evidence="1">Nucleus</location>
    </subcellularLocation>
</comment>
<dbReference type="Pfam" id="PF21796">
    <property type="entry name" value="Cac1_C"/>
    <property type="match status" value="1"/>
</dbReference>
<dbReference type="InterPro" id="IPR022043">
    <property type="entry name" value="CAF1A_DD"/>
</dbReference>
<evidence type="ECO:0000259" key="14">
    <source>
        <dbReference type="Pfam" id="PF14204"/>
    </source>
</evidence>
<dbReference type="GO" id="GO:0006334">
    <property type="term" value="P:nucleosome assembly"/>
    <property type="evidence" value="ECO:0007669"/>
    <property type="project" value="TreeGrafter"/>
</dbReference>
<dbReference type="Pfam" id="PF14204">
    <property type="entry name" value="Ribosomal_L18_c"/>
    <property type="match status" value="1"/>
</dbReference>
<feature type="domain" description="Chromatin assembly factor 1 subunit Cac1-like C-terminal" evidence="15">
    <location>
        <begin position="816"/>
        <end position="866"/>
    </location>
</feature>
<keyword evidence="17" id="KW-1185">Reference proteome</keyword>
<dbReference type="PANTHER" id="PTHR15272:SF0">
    <property type="entry name" value="CHROMATIN ASSEMBLY FACTOR 1 SUBUNIT A"/>
    <property type="match status" value="1"/>
</dbReference>
<evidence type="ECO:0000256" key="9">
    <source>
        <dbReference type="ARBA" id="ARBA00023242"/>
    </source>
</evidence>
<feature type="region of interest" description="Disordered" evidence="12">
    <location>
        <begin position="437"/>
        <end position="464"/>
    </location>
</feature>
<keyword evidence="7" id="KW-0689">Ribosomal protein</keyword>
<evidence type="ECO:0000259" key="15">
    <source>
        <dbReference type="Pfam" id="PF21796"/>
    </source>
</evidence>
<evidence type="ECO:0000313" key="16">
    <source>
        <dbReference type="EMBL" id="THU56417.1"/>
    </source>
</evidence>
<dbReference type="InterPro" id="IPR025607">
    <property type="entry name" value="Ribosomal_uL18_C_euk"/>
</dbReference>
<dbReference type="EMBL" id="PYDT01000007">
    <property type="protein sequence ID" value="THU56417.1"/>
    <property type="molecule type" value="Genomic_DNA"/>
</dbReference>
<sequence>MACPGSIVRAEESYIANVDRDALNLDIDPAKSEANVVVNRIPEFDEDLLVLDDIPANEARWKLANEDREKGDHCTNATGVDIVAVENSSTPVEMVQDSSHVEAVRKCKAEVEDEQKRAKKLLKRKRASFDGNVNCDNKEVLITKCQGELDELFEYHKEVSGLRLQLDDGAYHSNNMMVAYLLEESRLPFSKLVGEIYGALEGKNGISLASVRGSVLFIGQRMMYGISSADADVLEDESESSLWCWETRDIKLLPMTLRGIINIRRMARKKIHERISALSATLSALMSPEHKGAYGNNLMEASIKLGKALNRQGISSFVENLTQKYRADMAEKGDWLQQKELMKEIEKSKQSAEKEKKKMDREFQKENLRREKELKRMQEEAEREEKHREKEASELKKQIKRQQEEAVRERRRREKEEAELKKQLAIQKQASIMERFLKSKKNSNSSDDKVSIKNSSTETSSKNTGITSAVTSSMDCGFSQECSLTTKDLRGFHISGWRKLAHLDRSCHWGVRRNPKIELMKELKLQRPSFVGEALEKNAALEKETSSHEANSSEFSYDKLDNELESLTNNICQDDLHIASSSAWLQHKKLLQFCQNHRPAYYGTWHRKSGDVGPRHPFRKDPELDYDIDSDEEWVEEDPGESLSDCDKNDEEILDAENFKNEDDTESEDSFVVPDGYLSENEGVEMQISFEPTGDEAKVSKCSKSEVDSEESRALLQWQKVLCNLTEKALRKSHPLVISNLTHEKAKLLMAEDLVGTAKVEQICLRALCMQAFPGGSIVDILKDPNTSSDDQQVCRCSKENTTEGATVAMISDLDLPEFVRLIQSCPHGINKVVGVLQQKFPTTSKSRLRNKIREISNFIDSRWQVKKDVLEKIGLSTSQPTPDKDWTGTTKYFSKRCLPPKGMPTEISEASQSSSKLKRSFPNHLFEDIGSVFCITDSTMLSMFQAFVKTQKTKAYFTLSAFKSKGKTDYRARIRLINQDKKKYNTPKYRFTSKDITAQIISASIAGDLVLASAYSHELPRYGLEVGLTNYTAAKMPTRPSWLAQKMRGLSQTQAIQGALDGGLDIPHSDKRFAGFKKDEKQLDAVVHRKYIFGGHVASYMKTLMEDEPEKYQVHFSEYIKRGIEPDDIEEMYKKVHATICADPTTIKSTKQPPKEHRRFNLKKITYEERKAKLIERLNALNASADADEDDE</sequence>
<evidence type="ECO:0000256" key="6">
    <source>
        <dbReference type="ARBA" id="ARBA00022763"/>
    </source>
</evidence>
<proteinExistence type="inferred from homology"/>
<feature type="region of interest" description="Disordered" evidence="12">
    <location>
        <begin position="346"/>
        <end position="422"/>
    </location>
</feature>
<feature type="coiled-coil region" evidence="11">
    <location>
        <begin position="1165"/>
        <end position="1192"/>
    </location>
</feature>
<dbReference type="GO" id="GO:0003735">
    <property type="term" value="F:structural constituent of ribosome"/>
    <property type="evidence" value="ECO:0007669"/>
    <property type="project" value="InterPro"/>
</dbReference>
<evidence type="ECO:0000259" key="13">
    <source>
        <dbReference type="Pfam" id="PF12253"/>
    </source>
</evidence>
<keyword evidence="11" id="KW-0175">Coiled coil</keyword>
<dbReference type="InterPro" id="IPR048800">
    <property type="entry name" value="Cac1-like_C"/>
</dbReference>
<feature type="domain" description="Large ribosomal subunit protein uL18 C-terminal eukaryotes" evidence="14">
    <location>
        <begin position="1130"/>
        <end position="1184"/>
    </location>
</feature>
<evidence type="ECO:0000256" key="5">
    <source>
        <dbReference type="ARBA" id="ARBA00022490"/>
    </source>
</evidence>
<keyword evidence="5" id="KW-0963">Cytoplasm</keyword>
<comment type="caution">
    <text evidence="16">The sequence shown here is derived from an EMBL/GenBank/DDBJ whole genome shotgun (WGS) entry which is preliminary data.</text>
</comment>
<dbReference type="AlphaFoldDB" id="A0A4S8J4P6"/>
<keyword evidence="10" id="KW-0687">Ribonucleoprotein</keyword>
<dbReference type="Proteomes" id="UP000317650">
    <property type="component" value="Chromosome 11"/>
</dbReference>
<dbReference type="InterPro" id="IPR005485">
    <property type="entry name" value="Rbsml_uL18_euk_arch"/>
</dbReference>
<dbReference type="GO" id="GO:1990904">
    <property type="term" value="C:ribonucleoprotein complex"/>
    <property type="evidence" value="ECO:0007669"/>
    <property type="project" value="UniProtKB-KW"/>
</dbReference>
<keyword evidence="9" id="KW-0539">Nucleus</keyword>
<feature type="compositionally biased region" description="Low complexity" evidence="12">
    <location>
        <begin position="452"/>
        <end position="464"/>
    </location>
</feature>
<dbReference type="GO" id="GO:0005737">
    <property type="term" value="C:cytoplasm"/>
    <property type="evidence" value="ECO:0007669"/>
    <property type="project" value="UniProtKB-SubCell"/>
</dbReference>
<evidence type="ECO:0000256" key="10">
    <source>
        <dbReference type="ARBA" id="ARBA00023274"/>
    </source>
</evidence>
<evidence type="ECO:0000313" key="17">
    <source>
        <dbReference type="Proteomes" id="UP000317650"/>
    </source>
</evidence>
<dbReference type="GO" id="GO:0008097">
    <property type="term" value="F:5S rRNA binding"/>
    <property type="evidence" value="ECO:0007669"/>
    <property type="project" value="InterPro"/>
</dbReference>
<organism evidence="16 17">
    <name type="scientific">Musa balbisiana</name>
    <name type="common">Banana</name>
    <dbReference type="NCBI Taxonomy" id="52838"/>
    <lineage>
        <taxon>Eukaryota</taxon>
        <taxon>Viridiplantae</taxon>
        <taxon>Streptophyta</taxon>
        <taxon>Embryophyta</taxon>
        <taxon>Tracheophyta</taxon>
        <taxon>Spermatophyta</taxon>
        <taxon>Magnoliopsida</taxon>
        <taxon>Liliopsida</taxon>
        <taxon>Zingiberales</taxon>
        <taxon>Musaceae</taxon>
        <taxon>Musa</taxon>
    </lineage>
</organism>
<dbReference type="SUPFAM" id="SSF53137">
    <property type="entry name" value="Translational machinery components"/>
    <property type="match status" value="1"/>
</dbReference>
<evidence type="ECO:0000256" key="12">
    <source>
        <dbReference type="SAM" id="MobiDB-lite"/>
    </source>
</evidence>
<gene>
    <name evidence="16" type="ORF">C4D60_Mb11t17040</name>
</gene>
<dbReference type="GO" id="GO:0005634">
    <property type="term" value="C:nucleus"/>
    <property type="evidence" value="ECO:0007669"/>
    <property type="project" value="UniProtKB-SubCell"/>
</dbReference>
<evidence type="ECO:0000256" key="8">
    <source>
        <dbReference type="ARBA" id="ARBA00023204"/>
    </source>
</evidence>
<feature type="domain" description="Chromatin assembly factor 1 subunit A dimerization" evidence="13">
    <location>
        <begin position="589"/>
        <end position="653"/>
    </location>
</feature>
<dbReference type="PANTHER" id="PTHR15272">
    <property type="entry name" value="CHROMATIN ASSEMBLY FACTOR 1 SUBUNIT A CAF-1 SUBUNIT A"/>
    <property type="match status" value="1"/>
</dbReference>
<dbReference type="GO" id="GO:0006281">
    <property type="term" value="P:DNA repair"/>
    <property type="evidence" value="ECO:0007669"/>
    <property type="project" value="UniProtKB-KW"/>
</dbReference>
<reference evidence="16 17" key="1">
    <citation type="journal article" date="2019" name="Nat. Plants">
        <title>Genome sequencing of Musa balbisiana reveals subgenome evolution and function divergence in polyploid bananas.</title>
        <authorList>
            <person name="Yao X."/>
        </authorList>
    </citation>
    <scope>NUCLEOTIDE SEQUENCE [LARGE SCALE GENOMIC DNA]</scope>
    <source>
        <strain evidence="17">cv. DH-PKW</strain>
        <tissue evidence="16">Leaves</tissue>
    </source>
</reference>
<dbReference type="Gene3D" id="3.30.420.100">
    <property type="match status" value="2"/>
</dbReference>
<dbReference type="GO" id="GO:0033186">
    <property type="term" value="C:CAF-1 complex"/>
    <property type="evidence" value="ECO:0007669"/>
    <property type="project" value="TreeGrafter"/>
</dbReference>
<dbReference type="GO" id="GO:0005840">
    <property type="term" value="C:ribosome"/>
    <property type="evidence" value="ECO:0007669"/>
    <property type="project" value="UniProtKB-KW"/>
</dbReference>
<comment type="similarity">
    <text evidence="3">Belongs to the universal ribosomal protein uL18 family.</text>
</comment>
<dbReference type="GO" id="GO:0006412">
    <property type="term" value="P:translation"/>
    <property type="evidence" value="ECO:0007669"/>
    <property type="project" value="InterPro"/>
</dbReference>
<dbReference type="Pfam" id="PF12253">
    <property type="entry name" value="CAF1A_dimeriz"/>
    <property type="match status" value="1"/>
</dbReference>
<evidence type="ECO:0000256" key="4">
    <source>
        <dbReference type="ARBA" id="ARBA00011113"/>
    </source>
</evidence>
<accession>A0A4S8J4P6</accession>
<name>A0A4S8J4P6_MUSBA</name>
<dbReference type="STRING" id="52838.A0A4S8J4P6"/>
<keyword evidence="6" id="KW-0227">DNA damage</keyword>
<evidence type="ECO:0000256" key="3">
    <source>
        <dbReference type="ARBA" id="ARBA00007116"/>
    </source>
</evidence>